<keyword evidence="1" id="KW-1133">Transmembrane helix</keyword>
<dbReference type="RefSeq" id="WP_130479167.1">
    <property type="nucleotide sequence ID" value="NZ_SFCC01000020.1"/>
</dbReference>
<organism evidence="4 5">
    <name type="scientific">Amycolatopsis suaedae</name>
    <dbReference type="NCBI Taxonomy" id="2510978"/>
    <lineage>
        <taxon>Bacteria</taxon>
        <taxon>Bacillati</taxon>
        <taxon>Actinomycetota</taxon>
        <taxon>Actinomycetes</taxon>
        <taxon>Pseudonocardiales</taxon>
        <taxon>Pseudonocardiaceae</taxon>
        <taxon>Amycolatopsis</taxon>
    </lineage>
</organism>
<dbReference type="AlphaFoldDB" id="A0A4Q7J1U6"/>
<accession>A0A4Q7J1U6</accession>
<evidence type="ECO:0000259" key="3">
    <source>
        <dbReference type="Pfam" id="PF04213"/>
    </source>
</evidence>
<keyword evidence="5" id="KW-1185">Reference proteome</keyword>
<dbReference type="Proteomes" id="UP000292003">
    <property type="component" value="Unassembled WGS sequence"/>
</dbReference>
<proteinExistence type="predicted"/>
<feature type="signal peptide" evidence="2">
    <location>
        <begin position="1"/>
        <end position="25"/>
    </location>
</feature>
<comment type="caution">
    <text evidence="4">The sequence shown here is derived from an EMBL/GenBank/DDBJ whole genome shotgun (WGS) entry which is preliminary data.</text>
</comment>
<dbReference type="OrthoDB" id="7210788at2"/>
<keyword evidence="1" id="KW-0812">Transmembrane</keyword>
<keyword evidence="1" id="KW-0472">Membrane</keyword>
<evidence type="ECO:0000256" key="1">
    <source>
        <dbReference type="SAM" id="Phobius"/>
    </source>
</evidence>
<feature type="transmembrane region" description="Helical" evidence="1">
    <location>
        <begin position="655"/>
        <end position="676"/>
    </location>
</feature>
<dbReference type="EMBL" id="SFCC01000020">
    <property type="protein sequence ID" value="RZQ59904.1"/>
    <property type="molecule type" value="Genomic_DNA"/>
</dbReference>
<feature type="domain" description="Htaa" evidence="3">
    <location>
        <begin position="451"/>
        <end position="608"/>
    </location>
</feature>
<feature type="chain" id="PRO_5020770736" description="Htaa domain-containing protein" evidence="2">
    <location>
        <begin position="26"/>
        <end position="683"/>
    </location>
</feature>
<name>A0A4Q7J1U6_9PSEU</name>
<protein>
    <recommendedName>
        <fullName evidence="3">Htaa domain-containing protein</fullName>
    </recommendedName>
</protein>
<dbReference type="Pfam" id="PF04213">
    <property type="entry name" value="HtaA"/>
    <property type="match status" value="2"/>
</dbReference>
<dbReference type="Gene3D" id="2.60.40.230">
    <property type="entry name" value="Neocarzinostatin-like"/>
    <property type="match status" value="1"/>
</dbReference>
<evidence type="ECO:0000313" key="5">
    <source>
        <dbReference type="Proteomes" id="UP000292003"/>
    </source>
</evidence>
<sequence>MSRRVLAVLAAVLVAAPVVPATASAQQWTPAVTVTPSAELDPDGGTTVTIRGTGFDPAGNDGKGYGLRIGPDLPTLRDPGTTTGHQLTRLIKADPVGLQVKLNADGTWQTTAKIKARYDGTDGVRHDAGAKPFAVYTFGWRSTATTWDTVNPLAFKGIVVQPPPSTSDPGLRWGFRKAWRDYVTRFGGSTTLSGGVVEDPDPRWVKPKPFQWPVASASFDGTKGRVTFTGTARFAVPSHYIWDYGVADPEVTFAGDGTGTLRATVNYAFYGTAEKPEKVQPPTRVTLADLKFAGAPVQDGKNVRATIASAVLTKEGADSFAGFYEPGTELDAGAVLFEGTADPGQPGGEPALVLPPAPVTPGGKLAVAGAGFVPGEQVTLDSEAGQSRATAGAAGAFLAEVPIPAGLRAGEHTLVAVGAVSAKPVRATFTVAAGQPGAPDCALQPGGAVKGELLWGLKKSFRQYVGGKPGNSITAGGGAEVAGEAYRFPFGSADYRAPGELTANFGGSVTFAYPAHFFTLVLANPRVKVTGTAGALFADMELRVTDPKAPAKPVKQTGVALATLDLGAATRADKPGVVAFTGIAASLTSPEAFGGFYTAGTPLDPVSVALGAECSTLPGLGGAAGSGPGGTGGAGQNLVPPVKFRPSGGLAATGLPWFLVPAGLTLLLAGTALVLATRRRPVT</sequence>
<keyword evidence="2" id="KW-0732">Signal</keyword>
<evidence type="ECO:0000313" key="4">
    <source>
        <dbReference type="EMBL" id="RZQ59904.1"/>
    </source>
</evidence>
<dbReference type="InterPro" id="IPR007331">
    <property type="entry name" value="Htaa"/>
</dbReference>
<feature type="domain" description="Htaa" evidence="3">
    <location>
        <begin position="171"/>
        <end position="332"/>
    </location>
</feature>
<reference evidence="4 5" key="1">
    <citation type="submission" date="2019-02" db="EMBL/GenBank/DDBJ databases">
        <title>Draft genome sequence of Amycolatopsis sp. 8-3EHSu isolated from roots of Suaeda maritima.</title>
        <authorList>
            <person name="Duangmal K."/>
            <person name="Chantavorakit T."/>
        </authorList>
    </citation>
    <scope>NUCLEOTIDE SEQUENCE [LARGE SCALE GENOMIC DNA]</scope>
    <source>
        <strain evidence="4 5">8-3EHSu</strain>
    </source>
</reference>
<gene>
    <name evidence="4" type="ORF">EWH70_31225</name>
</gene>
<evidence type="ECO:0000256" key="2">
    <source>
        <dbReference type="SAM" id="SignalP"/>
    </source>
</evidence>